<dbReference type="Proteomes" id="UP000019226">
    <property type="component" value="Chromosome"/>
</dbReference>
<evidence type="ECO:0008006" key="3">
    <source>
        <dbReference type="Google" id="ProtNLM"/>
    </source>
</evidence>
<gene>
    <name evidence="1" type="ORF">CCASEI_10410</name>
</gene>
<proteinExistence type="predicted"/>
<organism evidence="1 2">
    <name type="scientific">Corynebacterium casei LMG S-19264</name>
    <dbReference type="NCBI Taxonomy" id="1285583"/>
    <lineage>
        <taxon>Bacteria</taxon>
        <taxon>Bacillati</taxon>
        <taxon>Actinomycetota</taxon>
        <taxon>Actinomycetes</taxon>
        <taxon>Mycobacteriales</taxon>
        <taxon>Corynebacteriaceae</taxon>
        <taxon>Corynebacterium</taxon>
    </lineage>
</organism>
<sequence>MPNNGIFVSSSSSSSSSWKLCNNQYLKIGRFAHINDLEDARKWLDHSPTSIGVIELASSSDTNILELTTFLNSRSPTLVLLPGFSKGFEQILSDSPNCGFACTTDSAAAIERCLTSTIRHGFGVSSSLLTGLISSPKGSLFRSFLPRFTDDDLEILRHLSADLKTVRIARLTNYSCASINRRIRKFNEIFDTSSKSELTFYLRNLMPEGNEHLSTFSLNRIEIQ</sequence>
<evidence type="ECO:0000313" key="1">
    <source>
        <dbReference type="EMBL" id="AHI20637.1"/>
    </source>
</evidence>
<dbReference type="SUPFAM" id="SSF46894">
    <property type="entry name" value="C-terminal effector domain of the bipartite response regulators"/>
    <property type="match status" value="1"/>
</dbReference>
<dbReference type="InterPro" id="IPR016032">
    <property type="entry name" value="Sig_transdc_resp-reg_C-effctor"/>
</dbReference>
<name>A0ABM5PRD1_9CORY</name>
<dbReference type="EMBL" id="CP004350">
    <property type="protein sequence ID" value="AHI20637.1"/>
    <property type="molecule type" value="Genomic_DNA"/>
</dbReference>
<protein>
    <recommendedName>
        <fullName evidence="3">HTH luxR-type domain-containing protein</fullName>
    </recommendedName>
</protein>
<keyword evidence="2" id="KW-1185">Reference proteome</keyword>
<evidence type="ECO:0000313" key="2">
    <source>
        <dbReference type="Proteomes" id="UP000019226"/>
    </source>
</evidence>
<accession>A0ABM5PRD1</accession>
<reference evidence="2" key="1">
    <citation type="submission" date="2013-02" db="EMBL/GenBank/DDBJ databases">
        <title>The complete genome sequence of Corynebacterium casei LMG S-19264 (=DSM 44701).</title>
        <authorList>
            <person name="Ruckert C."/>
            <person name="Albersmeier A."/>
            <person name="Kalinowski J."/>
        </authorList>
    </citation>
    <scope>NUCLEOTIDE SEQUENCE [LARGE SCALE GENOMIC DNA]</scope>
    <source>
        <strain evidence="2">LMG S-19264</strain>
    </source>
</reference>